<dbReference type="EMBL" id="CP017269">
    <property type="protein sequence ID" value="AOT71783.1"/>
    <property type="molecule type" value="Genomic_DNA"/>
</dbReference>
<name>A0A1D8GLK1_9FIRM</name>
<organism evidence="1 2">
    <name type="scientific">Geosporobacter ferrireducens</name>
    <dbReference type="NCBI Taxonomy" id="1424294"/>
    <lineage>
        <taxon>Bacteria</taxon>
        <taxon>Bacillati</taxon>
        <taxon>Bacillota</taxon>
        <taxon>Clostridia</taxon>
        <taxon>Peptostreptococcales</taxon>
        <taxon>Thermotaleaceae</taxon>
        <taxon>Geosporobacter</taxon>
    </lineage>
</organism>
<dbReference type="Proteomes" id="UP000095743">
    <property type="component" value="Chromosome"/>
</dbReference>
<dbReference type="STRING" id="1424294.Gferi_20945"/>
<evidence type="ECO:0008006" key="3">
    <source>
        <dbReference type="Google" id="ProtNLM"/>
    </source>
</evidence>
<keyword evidence="2" id="KW-1185">Reference proteome</keyword>
<dbReference type="AlphaFoldDB" id="A0A1D8GLK1"/>
<gene>
    <name evidence="1" type="ORF">Gferi_20945</name>
</gene>
<evidence type="ECO:0000313" key="2">
    <source>
        <dbReference type="Proteomes" id="UP000095743"/>
    </source>
</evidence>
<dbReference type="RefSeq" id="WP_069979971.1">
    <property type="nucleotide sequence ID" value="NZ_CP017269.1"/>
</dbReference>
<protein>
    <recommendedName>
        <fullName evidence="3">Glutamate decarboxylase</fullName>
    </recommendedName>
</protein>
<reference evidence="1 2" key="1">
    <citation type="submission" date="2016-09" db="EMBL/GenBank/DDBJ databases">
        <title>Genomic analysis reveals versatility of anaerobic energy metabolism of Geosporobacter ferrireducens IRF9 of phylum Firmicutes.</title>
        <authorList>
            <person name="Kim S.-J."/>
        </authorList>
    </citation>
    <scope>NUCLEOTIDE SEQUENCE [LARGE SCALE GENOMIC DNA]</scope>
    <source>
        <strain evidence="1 2">IRF9</strain>
    </source>
</reference>
<accession>A0A1D8GLK1</accession>
<proteinExistence type="predicted"/>
<evidence type="ECO:0000313" key="1">
    <source>
        <dbReference type="EMBL" id="AOT71783.1"/>
    </source>
</evidence>
<dbReference type="OrthoDB" id="1684603at2"/>
<sequence>MWTVVYMAHNQADGEKIKELLGSEGFLVKIRAIGKEDDRVYEVLVPNGEVQEAHDVLVDLGY</sequence>
<dbReference type="KEGG" id="gfe:Gferi_20945"/>